<evidence type="ECO:0000313" key="4">
    <source>
        <dbReference type="Proteomes" id="UP001652663"/>
    </source>
</evidence>
<dbReference type="InterPro" id="IPR008978">
    <property type="entry name" value="HSP20-like_chaperone"/>
</dbReference>
<dbReference type="RefSeq" id="XP_070629641.1">
    <property type="nucleotide sequence ID" value="XM_070773540.1"/>
</dbReference>
<dbReference type="PROSITE" id="PS51203">
    <property type="entry name" value="CS"/>
    <property type="match status" value="1"/>
</dbReference>
<feature type="domain" description="CS" evidence="3">
    <location>
        <begin position="1"/>
        <end position="73"/>
    </location>
</feature>
<dbReference type="PANTHER" id="PTHR22932">
    <property type="entry name" value="TELOMERASE-BINDING PROTEIN P23 HSP90 CO-CHAPERONE"/>
    <property type="match status" value="1"/>
</dbReference>
<protein>
    <recommendedName>
        <fullName evidence="3">CS domain-containing protein</fullName>
    </recommendedName>
</protein>
<comment type="similarity">
    <text evidence="1 2">Belongs to the p23/wos2 family.</text>
</comment>
<sequence>MEFCVEDSTDVHVLIEDHRIVFSCKNPDGVEFYNEIEFYAKVNCKDSQDKRSGRSITCFVRKWKEKVAWPRLTKEDIKPVWLSVDFDNWRDWEGEEEVELAQVEHYAELLKKVSTKGPPPAMDDLDALDMAAVSDGRIGEEQTDGAFDFLWIGHNLYICTHQGFLEYLSLCVCMF</sequence>
<keyword evidence="2" id="KW-0143">Chaperone</keyword>
<evidence type="ECO:0000259" key="3">
    <source>
        <dbReference type="PROSITE" id="PS51203"/>
    </source>
</evidence>
<dbReference type="Gene3D" id="2.60.40.790">
    <property type="match status" value="1"/>
</dbReference>
<evidence type="ECO:0000256" key="2">
    <source>
        <dbReference type="RuleBase" id="RU369032"/>
    </source>
</evidence>
<evidence type="ECO:0000313" key="6">
    <source>
        <dbReference type="RefSeq" id="XP_070629642.1"/>
    </source>
</evidence>
<dbReference type="RefSeq" id="XP_070629642.1">
    <property type="nucleotide sequence ID" value="XM_070773541.1"/>
</dbReference>
<name>A0ABM4R259_BOSIN</name>
<reference evidence="5 6" key="1">
    <citation type="submission" date="2025-05" db="UniProtKB">
        <authorList>
            <consortium name="RefSeq"/>
        </authorList>
    </citation>
    <scope>IDENTIFICATION</scope>
    <source>
        <tissue evidence="5 6">Blood</tissue>
    </source>
</reference>
<dbReference type="Proteomes" id="UP001652663">
    <property type="component" value="Chromosome 19"/>
</dbReference>
<dbReference type="InterPro" id="IPR045250">
    <property type="entry name" value="p23-like"/>
</dbReference>
<accession>A0ABM4R259</accession>
<keyword evidence="2" id="KW-0963">Cytoplasm</keyword>
<gene>
    <name evidence="5 6" type="primary">PTGES3L</name>
</gene>
<dbReference type="PANTHER" id="PTHR22932:SF4">
    <property type="entry name" value="PROTEIN PTGES3L-RELATED"/>
    <property type="match status" value="1"/>
</dbReference>
<organism evidence="4 5">
    <name type="scientific">Bos indicus</name>
    <name type="common">Zebu</name>
    <dbReference type="NCBI Taxonomy" id="9915"/>
    <lineage>
        <taxon>Eukaryota</taxon>
        <taxon>Metazoa</taxon>
        <taxon>Chordata</taxon>
        <taxon>Craniata</taxon>
        <taxon>Vertebrata</taxon>
        <taxon>Euteleostomi</taxon>
        <taxon>Mammalia</taxon>
        <taxon>Eutheria</taxon>
        <taxon>Laurasiatheria</taxon>
        <taxon>Artiodactyla</taxon>
        <taxon>Ruminantia</taxon>
        <taxon>Pecora</taxon>
        <taxon>Bovidae</taxon>
        <taxon>Bovinae</taxon>
        <taxon>Bos</taxon>
    </lineage>
</organism>
<evidence type="ECO:0000313" key="5">
    <source>
        <dbReference type="RefSeq" id="XP_070629641.1"/>
    </source>
</evidence>
<dbReference type="SUPFAM" id="SSF49764">
    <property type="entry name" value="HSP20-like chaperones"/>
    <property type="match status" value="1"/>
</dbReference>
<keyword evidence="4" id="KW-1185">Reference proteome</keyword>
<dbReference type="InterPro" id="IPR007052">
    <property type="entry name" value="CS_dom"/>
</dbReference>
<evidence type="ECO:0000256" key="1">
    <source>
        <dbReference type="ARBA" id="ARBA00025733"/>
    </source>
</evidence>
<dbReference type="GeneID" id="109574022"/>
<proteinExistence type="inferred from homology"/>